<dbReference type="InterPro" id="IPR004245">
    <property type="entry name" value="DUF229"/>
</dbReference>
<comment type="caution">
    <text evidence="1">The sequence shown here is derived from an EMBL/GenBank/DDBJ whole genome shotgun (WGS) entry which is preliminary data.</text>
</comment>
<evidence type="ECO:0000313" key="1">
    <source>
        <dbReference type="EMBL" id="CAJ0605444.1"/>
    </source>
</evidence>
<proteinExistence type="predicted"/>
<accession>A0AA36H858</accession>
<reference evidence="1" key="1">
    <citation type="submission" date="2023-07" db="EMBL/GenBank/DDBJ databases">
        <authorList>
            <consortium name="CYATHOMIX"/>
        </authorList>
    </citation>
    <scope>NUCLEOTIDE SEQUENCE</scope>
    <source>
        <strain evidence="1">N/A</strain>
    </source>
</reference>
<dbReference type="Pfam" id="PF02995">
    <property type="entry name" value="DUF229"/>
    <property type="match status" value="1"/>
</dbReference>
<evidence type="ECO:0000313" key="2">
    <source>
        <dbReference type="Proteomes" id="UP001176961"/>
    </source>
</evidence>
<dbReference type="EMBL" id="CATQJL010000316">
    <property type="protein sequence ID" value="CAJ0605444.1"/>
    <property type="molecule type" value="Genomic_DNA"/>
</dbReference>
<dbReference type="Proteomes" id="UP001176961">
    <property type="component" value="Unassembled WGS sequence"/>
</dbReference>
<sequence length="110" mass="12783">MATSINADTLTFDDASRISTKTCATLALHSSQPFLMKEDFLLSSSTNRFHQVLIIFIVRFSYNGRIEERMPLMAIRLPPDFKQYHPREYANFLKNKWKLTSTSITKSRFS</sequence>
<organism evidence="1 2">
    <name type="scientific">Cylicocyclus nassatus</name>
    <name type="common">Nematode worm</name>
    <dbReference type="NCBI Taxonomy" id="53992"/>
    <lineage>
        <taxon>Eukaryota</taxon>
        <taxon>Metazoa</taxon>
        <taxon>Ecdysozoa</taxon>
        <taxon>Nematoda</taxon>
        <taxon>Chromadorea</taxon>
        <taxon>Rhabditida</taxon>
        <taxon>Rhabditina</taxon>
        <taxon>Rhabditomorpha</taxon>
        <taxon>Strongyloidea</taxon>
        <taxon>Strongylidae</taxon>
        <taxon>Cylicocyclus</taxon>
    </lineage>
</organism>
<dbReference type="AlphaFoldDB" id="A0AA36H858"/>
<protein>
    <submittedName>
        <fullName evidence="1">Uncharacterized protein</fullName>
    </submittedName>
</protein>
<keyword evidence="2" id="KW-1185">Reference proteome</keyword>
<name>A0AA36H858_CYLNA</name>
<gene>
    <name evidence="1" type="ORF">CYNAS_LOCUS17427</name>
</gene>